<name>B3SBC9_TRIAD</name>
<evidence type="ECO:0008006" key="3">
    <source>
        <dbReference type="Google" id="ProtNLM"/>
    </source>
</evidence>
<dbReference type="AlphaFoldDB" id="B3SBC9"/>
<dbReference type="PANTHER" id="PTHR20905:SF1">
    <property type="entry name" value="AT07410P-RELATED"/>
    <property type="match status" value="1"/>
</dbReference>
<dbReference type="GeneID" id="6758738"/>
<dbReference type="Gene3D" id="3.40.630.30">
    <property type="match status" value="1"/>
</dbReference>
<keyword evidence="2" id="KW-1185">Reference proteome</keyword>
<dbReference type="KEGG" id="tad:TRIADDRAFT_61570"/>
<evidence type="ECO:0000313" key="1">
    <source>
        <dbReference type="EMBL" id="EDV19981.1"/>
    </source>
</evidence>
<dbReference type="CTD" id="6758738"/>
<dbReference type="HOGENOM" id="CLU_1121354_0_0_1"/>
<dbReference type="InParanoid" id="B3SBC9"/>
<dbReference type="FunFam" id="3.40.630.30:FF:000100">
    <property type="entry name" value="Predicted protein"/>
    <property type="match status" value="1"/>
</dbReference>
<organism evidence="1 2">
    <name type="scientific">Trichoplax adhaerens</name>
    <name type="common">Trichoplax reptans</name>
    <dbReference type="NCBI Taxonomy" id="10228"/>
    <lineage>
        <taxon>Eukaryota</taxon>
        <taxon>Metazoa</taxon>
        <taxon>Placozoa</taxon>
        <taxon>Uniplacotomia</taxon>
        <taxon>Trichoplacea</taxon>
        <taxon>Trichoplacidae</taxon>
        <taxon>Trichoplax</taxon>
    </lineage>
</organism>
<dbReference type="EMBL" id="DS985264">
    <property type="protein sequence ID" value="EDV19981.1"/>
    <property type="molecule type" value="Genomic_DNA"/>
</dbReference>
<accession>B3SBC9</accession>
<dbReference type="GO" id="GO:0008080">
    <property type="term" value="F:N-acetyltransferase activity"/>
    <property type="evidence" value="ECO:0000318"/>
    <property type="project" value="GO_Central"/>
</dbReference>
<gene>
    <name evidence="1" type="ORF">TRIADDRAFT_61570</name>
</gene>
<dbReference type="Proteomes" id="UP000009022">
    <property type="component" value="Unassembled WGS sequence"/>
</dbReference>
<protein>
    <recommendedName>
        <fullName evidence="3">N-acetyltransferase domain-containing protein</fullName>
    </recommendedName>
</protein>
<sequence>MSANSHNHVQWCFSLAKTFHDENLTEIFDPKHDIKYQLMEASDTVQAAEILAHTYSQENMFFKAISLSKEDYQPVALSRFNEAVKNNVAIVAKSSDGDVAGVTGAYLFSTAIAEVCTDLEDLYGKKVAPIMDITRLLLENFSAKDYDDPNHILYIDGTCVSSQYRGKCISLMLLLLLQSLGQRQGYSHVCSVLYHPALTRNVERMPDWKKIRTIDIRDYSYQNKNIFSQLYNQSYREVSLFLRKYTPATSNYNYNLRYY</sequence>
<dbReference type="SUPFAM" id="SSF55729">
    <property type="entry name" value="Acyl-CoA N-acyltransferases (Nat)"/>
    <property type="match status" value="1"/>
</dbReference>
<reference evidence="1 2" key="1">
    <citation type="journal article" date="2008" name="Nature">
        <title>The Trichoplax genome and the nature of placozoans.</title>
        <authorList>
            <person name="Srivastava M."/>
            <person name="Begovic E."/>
            <person name="Chapman J."/>
            <person name="Putnam N.H."/>
            <person name="Hellsten U."/>
            <person name="Kawashima T."/>
            <person name="Kuo A."/>
            <person name="Mitros T."/>
            <person name="Salamov A."/>
            <person name="Carpenter M.L."/>
            <person name="Signorovitch A.Y."/>
            <person name="Moreno M.A."/>
            <person name="Kamm K."/>
            <person name="Grimwood J."/>
            <person name="Schmutz J."/>
            <person name="Shapiro H."/>
            <person name="Grigoriev I.V."/>
            <person name="Buss L.W."/>
            <person name="Schierwater B."/>
            <person name="Dellaporta S.L."/>
            <person name="Rokhsar D.S."/>
        </authorList>
    </citation>
    <scope>NUCLEOTIDE SEQUENCE [LARGE SCALE GENOMIC DNA]</scope>
    <source>
        <strain evidence="1 2">Grell-BS-1999</strain>
    </source>
</reference>
<proteinExistence type="predicted"/>
<dbReference type="PhylomeDB" id="B3SBC9"/>
<dbReference type="RefSeq" id="XP_002117571.1">
    <property type="nucleotide sequence ID" value="XM_002117535.1"/>
</dbReference>
<dbReference type="InterPro" id="IPR016181">
    <property type="entry name" value="Acyl_CoA_acyltransferase"/>
</dbReference>
<dbReference type="PANTHER" id="PTHR20905">
    <property type="entry name" value="N-ACETYLTRANSFERASE-RELATED"/>
    <property type="match status" value="1"/>
</dbReference>
<evidence type="ECO:0000313" key="2">
    <source>
        <dbReference type="Proteomes" id="UP000009022"/>
    </source>
</evidence>